<evidence type="ECO:0000256" key="9">
    <source>
        <dbReference type="PROSITE-ProRule" id="PRU00108"/>
    </source>
</evidence>
<keyword evidence="5" id="KW-0805">Transcription regulation</keyword>
<dbReference type="CDD" id="cd00086">
    <property type="entry name" value="homeodomain"/>
    <property type="match status" value="1"/>
</dbReference>
<dbReference type="GO" id="GO:0030154">
    <property type="term" value="P:cell differentiation"/>
    <property type="evidence" value="ECO:0007669"/>
    <property type="project" value="InterPro"/>
</dbReference>
<dbReference type="SMART" id="SM00389">
    <property type="entry name" value="HOX"/>
    <property type="match status" value="1"/>
</dbReference>
<evidence type="ECO:0000256" key="10">
    <source>
        <dbReference type="RuleBase" id="RU000682"/>
    </source>
</evidence>
<dbReference type="Pfam" id="PF00046">
    <property type="entry name" value="Homeodomain"/>
    <property type="match status" value="1"/>
</dbReference>
<feature type="region of interest" description="Disordered" evidence="11">
    <location>
        <begin position="29"/>
        <end position="50"/>
    </location>
</feature>
<evidence type="ECO:0000259" key="12">
    <source>
        <dbReference type="PROSITE" id="PS50071"/>
    </source>
</evidence>
<dbReference type="SUPFAM" id="SSF46689">
    <property type="entry name" value="Homeodomain-like"/>
    <property type="match status" value="1"/>
</dbReference>
<proteinExistence type="predicted"/>
<dbReference type="Proteomes" id="UP001046870">
    <property type="component" value="Chromosome 20"/>
</dbReference>
<keyword evidence="14" id="KW-1185">Reference proteome</keyword>
<dbReference type="InterPro" id="IPR039162">
    <property type="entry name" value="HOPX"/>
</dbReference>
<dbReference type="InterPro" id="IPR001356">
    <property type="entry name" value="HD"/>
</dbReference>
<keyword evidence="8 9" id="KW-0539">Nucleus</keyword>
<comment type="subcellular location">
    <subcellularLocation>
        <location evidence="1 9 10">Nucleus</location>
    </subcellularLocation>
</comment>
<evidence type="ECO:0000313" key="14">
    <source>
        <dbReference type="Proteomes" id="UP001046870"/>
    </source>
</evidence>
<dbReference type="PANTHER" id="PTHR21408:SF1">
    <property type="entry name" value="HOMEODOMAIN-ONLY PROTEIN"/>
    <property type="match status" value="1"/>
</dbReference>
<name>A0A9D3SWM0_MEGAT</name>
<evidence type="ECO:0000256" key="4">
    <source>
        <dbReference type="ARBA" id="ARBA00022491"/>
    </source>
</evidence>
<evidence type="ECO:0000256" key="2">
    <source>
        <dbReference type="ARBA" id="ARBA00021327"/>
    </source>
</evidence>
<comment type="caution">
    <text evidence="13">The sequence shown here is derived from an EMBL/GenBank/DDBJ whole genome shotgun (WGS) entry which is preliminary data.</text>
</comment>
<evidence type="ECO:0000256" key="7">
    <source>
        <dbReference type="ARBA" id="ARBA00023163"/>
    </source>
</evidence>
<sequence>MNSRCFPASRGTGRDLSFQRGITLCNWKGDPSRGKQSEMASNGGNADAAEGLELAEDQIKLLEENFMKVSKHPDETTLMLIAAECGLSEEDTAKWFKQRNAQWRQSEGLPAELGSVMD</sequence>
<evidence type="ECO:0000256" key="11">
    <source>
        <dbReference type="SAM" id="MobiDB-lite"/>
    </source>
</evidence>
<dbReference type="InterPro" id="IPR009057">
    <property type="entry name" value="Homeodomain-like_sf"/>
</dbReference>
<dbReference type="GO" id="GO:0003677">
    <property type="term" value="F:DNA binding"/>
    <property type="evidence" value="ECO:0007669"/>
    <property type="project" value="UniProtKB-UniRule"/>
</dbReference>
<dbReference type="GO" id="GO:0005634">
    <property type="term" value="C:nucleus"/>
    <property type="evidence" value="ECO:0007669"/>
    <property type="project" value="UniProtKB-SubCell"/>
</dbReference>
<organism evidence="13 14">
    <name type="scientific">Megalops atlanticus</name>
    <name type="common">Tarpon</name>
    <name type="synonym">Clupea gigantea</name>
    <dbReference type="NCBI Taxonomy" id="7932"/>
    <lineage>
        <taxon>Eukaryota</taxon>
        <taxon>Metazoa</taxon>
        <taxon>Chordata</taxon>
        <taxon>Craniata</taxon>
        <taxon>Vertebrata</taxon>
        <taxon>Euteleostomi</taxon>
        <taxon>Actinopterygii</taxon>
        <taxon>Neopterygii</taxon>
        <taxon>Teleostei</taxon>
        <taxon>Elopiformes</taxon>
        <taxon>Megalopidae</taxon>
        <taxon>Megalops</taxon>
    </lineage>
</organism>
<keyword evidence="4" id="KW-0678">Repressor</keyword>
<evidence type="ECO:0000313" key="13">
    <source>
        <dbReference type="EMBL" id="KAG7458943.1"/>
    </source>
</evidence>
<keyword evidence="9 10" id="KW-0238">DNA-binding</keyword>
<evidence type="ECO:0000256" key="6">
    <source>
        <dbReference type="ARBA" id="ARBA00023155"/>
    </source>
</evidence>
<evidence type="ECO:0000256" key="5">
    <source>
        <dbReference type="ARBA" id="ARBA00023015"/>
    </source>
</evidence>
<feature type="DNA-binding region" description="Homeobox" evidence="9">
    <location>
        <begin position="56"/>
        <end position="107"/>
    </location>
</feature>
<protein>
    <recommendedName>
        <fullName evidence="2">Homeodomain-only protein</fullName>
    </recommendedName>
</protein>
<keyword evidence="3" id="KW-0217">Developmental protein</keyword>
<keyword evidence="7" id="KW-0804">Transcription</keyword>
<dbReference type="EMBL" id="JAFDVH010000020">
    <property type="protein sequence ID" value="KAG7458943.1"/>
    <property type="molecule type" value="Genomic_DNA"/>
</dbReference>
<dbReference type="PROSITE" id="PS50071">
    <property type="entry name" value="HOMEOBOX_2"/>
    <property type="match status" value="1"/>
</dbReference>
<gene>
    <name evidence="13" type="ORF">MATL_G00226020</name>
</gene>
<dbReference type="AlphaFoldDB" id="A0A9D3SWM0"/>
<dbReference type="Gene3D" id="1.10.10.60">
    <property type="entry name" value="Homeodomain-like"/>
    <property type="match status" value="1"/>
</dbReference>
<reference evidence="13" key="1">
    <citation type="submission" date="2021-01" db="EMBL/GenBank/DDBJ databases">
        <authorList>
            <person name="Zahm M."/>
            <person name="Roques C."/>
            <person name="Cabau C."/>
            <person name="Klopp C."/>
            <person name="Donnadieu C."/>
            <person name="Jouanno E."/>
            <person name="Lampietro C."/>
            <person name="Louis A."/>
            <person name="Herpin A."/>
            <person name="Echchiki A."/>
            <person name="Berthelot C."/>
            <person name="Parey E."/>
            <person name="Roest-Crollius H."/>
            <person name="Braasch I."/>
            <person name="Postlethwait J."/>
            <person name="Bobe J."/>
            <person name="Montfort J."/>
            <person name="Bouchez O."/>
            <person name="Begum T."/>
            <person name="Mejri S."/>
            <person name="Adams A."/>
            <person name="Chen W.-J."/>
            <person name="Guiguen Y."/>
        </authorList>
    </citation>
    <scope>NUCLEOTIDE SEQUENCE</scope>
    <source>
        <strain evidence="13">YG-15Mar2019-1</strain>
        <tissue evidence="13">Brain</tissue>
    </source>
</reference>
<dbReference type="OrthoDB" id="6159439at2759"/>
<evidence type="ECO:0000256" key="1">
    <source>
        <dbReference type="ARBA" id="ARBA00004123"/>
    </source>
</evidence>
<keyword evidence="6 9" id="KW-0371">Homeobox</keyword>
<feature type="domain" description="Homeobox" evidence="12">
    <location>
        <begin position="54"/>
        <end position="106"/>
    </location>
</feature>
<evidence type="ECO:0000256" key="8">
    <source>
        <dbReference type="ARBA" id="ARBA00023242"/>
    </source>
</evidence>
<accession>A0A9D3SWM0</accession>
<dbReference type="FunFam" id="1.10.10.60:FF:000213">
    <property type="entry name" value="Homeodomain-only protein"/>
    <property type="match status" value="1"/>
</dbReference>
<evidence type="ECO:0000256" key="3">
    <source>
        <dbReference type="ARBA" id="ARBA00022473"/>
    </source>
</evidence>
<dbReference type="GO" id="GO:0006357">
    <property type="term" value="P:regulation of transcription by RNA polymerase II"/>
    <property type="evidence" value="ECO:0007669"/>
    <property type="project" value="TreeGrafter"/>
</dbReference>
<dbReference type="PANTHER" id="PTHR21408">
    <property type="entry name" value="HOMEODOMAIN-ONLY PROTEIN"/>
    <property type="match status" value="1"/>
</dbReference>